<sequence>MMALAVGSWGCASLPKTGVESTGEPLNVEVRTETHTYVTQAKVGEVQHRDSSGRLVGTSSLYENQVGSYDVTRWQVFQGETNIDDQDFYSIAGDADAAAQIADYRSTGVSMNRVGIGLAIVGGAAMLAGIILGSSLTTKDEYGFESRPTWTTAAATGGIIVGLVGGGVAWAGYARTKREHPIDDPQKAANAARRYNKQIGEQPEPEEEERPRRKRRR</sequence>
<keyword evidence="2" id="KW-0812">Transmembrane</keyword>
<feature type="transmembrane region" description="Helical" evidence="2">
    <location>
        <begin position="114"/>
        <end position="133"/>
    </location>
</feature>
<accession>A0ABT5EN33</accession>
<evidence type="ECO:0000313" key="3">
    <source>
        <dbReference type="EMBL" id="MDC0743243.1"/>
    </source>
</evidence>
<feature type="transmembrane region" description="Helical" evidence="2">
    <location>
        <begin position="153"/>
        <end position="173"/>
    </location>
</feature>
<evidence type="ECO:0000256" key="1">
    <source>
        <dbReference type="SAM" id="MobiDB-lite"/>
    </source>
</evidence>
<dbReference type="RefSeq" id="WP_271918599.1">
    <property type="nucleotide sequence ID" value="NZ_JAQNDO010000001.1"/>
</dbReference>
<dbReference type="EMBL" id="JAQNDO010000001">
    <property type="protein sequence ID" value="MDC0743243.1"/>
    <property type="molecule type" value="Genomic_DNA"/>
</dbReference>
<keyword evidence="2" id="KW-0472">Membrane</keyword>
<organism evidence="3 4">
    <name type="scientific">Polyangium mundeleinium</name>
    <dbReference type="NCBI Taxonomy" id="2995306"/>
    <lineage>
        <taxon>Bacteria</taxon>
        <taxon>Pseudomonadati</taxon>
        <taxon>Myxococcota</taxon>
        <taxon>Polyangia</taxon>
        <taxon>Polyangiales</taxon>
        <taxon>Polyangiaceae</taxon>
        <taxon>Polyangium</taxon>
    </lineage>
</organism>
<name>A0ABT5EN33_9BACT</name>
<evidence type="ECO:0000313" key="4">
    <source>
        <dbReference type="Proteomes" id="UP001221411"/>
    </source>
</evidence>
<evidence type="ECO:0008006" key="5">
    <source>
        <dbReference type="Google" id="ProtNLM"/>
    </source>
</evidence>
<evidence type="ECO:0000256" key="2">
    <source>
        <dbReference type="SAM" id="Phobius"/>
    </source>
</evidence>
<proteinExistence type="predicted"/>
<keyword evidence="4" id="KW-1185">Reference proteome</keyword>
<protein>
    <recommendedName>
        <fullName evidence="5">Lipoprotein</fullName>
    </recommendedName>
</protein>
<comment type="caution">
    <text evidence="3">The sequence shown here is derived from an EMBL/GenBank/DDBJ whole genome shotgun (WGS) entry which is preliminary data.</text>
</comment>
<gene>
    <name evidence="3" type="ORF">POL67_17970</name>
</gene>
<dbReference type="Proteomes" id="UP001221411">
    <property type="component" value="Unassembled WGS sequence"/>
</dbReference>
<reference evidence="3 4" key="1">
    <citation type="submission" date="2022-11" db="EMBL/GenBank/DDBJ databases">
        <title>Minimal conservation of predation-associated metabolite biosynthetic gene clusters underscores biosynthetic potential of Myxococcota including descriptions for ten novel species: Archangium lansinium sp. nov., Myxococcus landrumus sp. nov., Nannocystis bai.</title>
        <authorList>
            <person name="Ahearne A."/>
            <person name="Stevens C."/>
            <person name="Dowd S."/>
        </authorList>
    </citation>
    <scope>NUCLEOTIDE SEQUENCE [LARGE SCALE GENOMIC DNA]</scope>
    <source>
        <strain evidence="3 4">RJM3</strain>
    </source>
</reference>
<keyword evidence="2" id="KW-1133">Transmembrane helix</keyword>
<feature type="region of interest" description="Disordered" evidence="1">
    <location>
        <begin position="178"/>
        <end position="217"/>
    </location>
</feature>